<dbReference type="Pfam" id="PF00551">
    <property type="entry name" value="Formyl_trans_N"/>
    <property type="match status" value="1"/>
</dbReference>
<evidence type="ECO:0000256" key="4">
    <source>
        <dbReference type="ARBA" id="ARBA00022917"/>
    </source>
</evidence>
<dbReference type="EMBL" id="ACGK02000003">
    <property type="protein sequence ID" value="EGF22857.1"/>
    <property type="molecule type" value="Genomic_DNA"/>
</dbReference>
<dbReference type="InterPro" id="IPR041711">
    <property type="entry name" value="Met-tRNA-FMT_N"/>
</dbReference>
<gene>
    <name evidence="5 8" type="primary">fmt</name>
    <name evidence="8" type="ORF">HMPREF0091_11054</name>
</gene>
<dbReference type="GeneID" id="93210463"/>
<dbReference type="InterPro" id="IPR005793">
    <property type="entry name" value="Formyl_trans_C"/>
</dbReference>
<accession>F1T6G3</accession>
<dbReference type="InterPro" id="IPR005794">
    <property type="entry name" value="Fmt"/>
</dbReference>
<dbReference type="InterPro" id="IPR036477">
    <property type="entry name" value="Formyl_transf_N_sf"/>
</dbReference>
<evidence type="ECO:0000259" key="7">
    <source>
        <dbReference type="Pfam" id="PF02911"/>
    </source>
</evidence>
<dbReference type="AlphaFoldDB" id="F1T6G3"/>
<protein>
    <recommendedName>
        <fullName evidence="2 5">Methionyl-tRNA formyltransferase</fullName>
        <ecNumber evidence="2 5">2.1.2.9</ecNumber>
    </recommendedName>
</protein>
<sequence>MNIVYMGTPDFSVKPLQELHKHHKISLVITRPDAVRGRGKKLIPSPVKQCANALSLPVREATRFDEGLISAVKACEPDVIVVAAYGCIIPDSVLALPRYTTLNIHASLLPRWRGAAPIQRAILSRDEVTGVSIMNVVHELDAGDFCRQASLKIGAQSLDELTDKLSVLGARELLCALSDIEEHKLVWHKQSETDITYAQKIDKHELLLDPSLSAESNVVRIQASGDAAPARFMMGQKGVRALVGCFVGDEVASANAASESALSKSNASENAVSEHAVHAELIPAGAVLIRNHRVFLGCASGTLELLRVKPDGKSAMSAHDWSLGLHNVSTWSHVS</sequence>
<feature type="domain" description="Formyl transferase C-terminal" evidence="7">
    <location>
        <begin position="272"/>
        <end position="322"/>
    </location>
</feature>
<dbReference type="PANTHER" id="PTHR11138:SF5">
    <property type="entry name" value="METHIONYL-TRNA FORMYLTRANSFERASE, MITOCHONDRIAL"/>
    <property type="match status" value="1"/>
</dbReference>
<keyword evidence="3 5" id="KW-0808">Transferase</keyword>
<comment type="similarity">
    <text evidence="1 5">Belongs to the Fmt family.</text>
</comment>
<dbReference type="InterPro" id="IPR002376">
    <property type="entry name" value="Formyl_transf_N"/>
</dbReference>
<dbReference type="NCBIfam" id="TIGR00460">
    <property type="entry name" value="fmt"/>
    <property type="match status" value="1"/>
</dbReference>
<reference evidence="8 9" key="1">
    <citation type="submission" date="2011-02" db="EMBL/GenBank/DDBJ databases">
        <authorList>
            <person name="Muzny D."/>
            <person name="Qin X."/>
            <person name="Buhay C."/>
            <person name="Dugan-Rocha S."/>
            <person name="Ding Y."/>
            <person name="Chen G."/>
            <person name="Hawes A."/>
            <person name="Holder M."/>
            <person name="Jhangiani S."/>
            <person name="Johnson A."/>
            <person name="Khan Z."/>
            <person name="Li Z."/>
            <person name="Liu W."/>
            <person name="Liu X."/>
            <person name="Perez L."/>
            <person name="Shen H."/>
            <person name="Wang Q."/>
            <person name="Watt J."/>
            <person name="Xi L."/>
            <person name="Xin Y."/>
            <person name="Zhou J."/>
            <person name="Deng J."/>
            <person name="Jiang H."/>
            <person name="Liu Y."/>
            <person name="Qu J."/>
            <person name="Song X.-Z."/>
            <person name="Zhang L."/>
            <person name="Villasana D."/>
            <person name="Johnson A."/>
            <person name="Liu J."/>
            <person name="Liyanage D."/>
            <person name="Lorensuhewa L."/>
            <person name="Robinson T."/>
            <person name="Song A."/>
            <person name="Song B.-B."/>
            <person name="Dinh H."/>
            <person name="Thornton R."/>
            <person name="Coyle M."/>
            <person name="Francisco L."/>
            <person name="Jackson L."/>
            <person name="Javaid M."/>
            <person name="Korchina V."/>
            <person name="Kovar C."/>
            <person name="Mata R."/>
            <person name="Mathew T."/>
            <person name="Ngo R."/>
            <person name="Nguyen L."/>
            <person name="Nguyen N."/>
            <person name="Okwuonu G."/>
            <person name="Ongeri F."/>
            <person name="Pham C."/>
            <person name="Simmons D."/>
            <person name="Wilczek-Boney K."/>
            <person name="Hale W."/>
            <person name="Jakkamsetti A."/>
            <person name="Pham P."/>
            <person name="Ruth R."/>
            <person name="San Lucas F."/>
            <person name="Warren J."/>
            <person name="Zhang J."/>
            <person name="Zhao Z."/>
            <person name="Zhou C."/>
            <person name="Zhu D."/>
            <person name="Lee S."/>
            <person name="Bess C."/>
            <person name="Blankenburg K."/>
            <person name="Forbes L."/>
            <person name="Fu Q."/>
            <person name="Gubbala S."/>
            <person name="Hirani K."/>
            <person name="Jayaseelan J.C."/>
            <person name="Lara F."/>
            <person name="Munidasa M."/>
            <person name="Palculict T."/>
            <person name="Patil S."/>
            <person name="Pu L.-L."/>
            <person name="Saada N."/>
            <person name="Tang L."/>
            <person name="Weissenberger G."/>
            <person name="Zhu Y."/>
            <person name="Hemphill L."/>
            <person name="Shang Y."/>
            <person name="Youmans B."/>
            <person name="Ayvaz T."/>
            <person name="Ross M."/>
            <person name="Santibanez J."/>
            <person name="Aqrawi P."/>
            <person name="Gross S."/>
            <person name="Joshi V."/>
            <person name="Fowler G."/>
            <person name="Nazareth L."/>
            <person name="Reid J."/>
            <person name="Worley K."/>
            <person name="Petrosino J."/>
            <person name="Highlander S."/>
            <person name="Gibbs R."/>
        </authorList>
    </citation>
    <scope>NUCLEOTIDE SEQUENCE [LARGE SCALE GENOMIC DNA]</scope>
    <source>
        <strain evidence="8 9">DSM 15829</strain>
    </source>
</reference>
<dbReference type="GO" id="GO:0004479">
    <property type="term" value="F:methionyl-tRNA formyltransferase activity"/>
    <property type="evidence" value="ECO:0007669"/>
    <property type="project" value="UniProtKB-UniRule"/>
</dbReference>
<comment type="caution">
    <text evidence="8">The sequence shown here is derived from an EMBL/GenBank/DDBJ whole genome shotgun (WGS) entry which is preliminary data.</text>
</comment>
<feature type="domain" description="Formyl transferase N-terminal" evidence="6">
    <location>
        <begin position="1"/>
        <end position="166"/>
    </location>
</feature>
<evidence type="ECO:0000259" key="6">
    <source>
        <dbReference type="Pfam" id="PF00551"/>
    </source>
</evidence>
<keyword evidence="9" id="KW-1185">Reference proteome</keyword>
<organism evidence="8 9">
    <name type="scientific">Fannyhessea vaginae DSM 15829</name>
    <dbReference type="NCBI Taxonomy" id="525256"/>
    <lineage>
        <taxon>Bacteria</taxon>
        <taxon>Bacillati</taxon>
        <taxon>Actinomycetota</taxon>
        <taxon>Coriobacteriia</taxon>
        <taxon>Coriobacteriales</taxon>
        <taxon>Atopobiaceae</taxon>
        <taxon>Fannyhessea</taxon>
    </lineage>
</organism>
<dbReference type="RefSeq" id="WP_006303258.1">
    <property type="nucleotide sequence ID" value="NZ_ACGK02000003.1"/>
</dbReference>
<evidence type="ECO:0000256" key="3">
    <source>
        <dbReference type="ARBA" id="ARBA00022679"/>
    </source>
</evidence>
<dbReference type="Pfam" id="PF02911">
    <property type="entry name" value="Formyl_trans_C"/>
    <property type="match status" value="1"/>
</dbReference>
<proteinExistence type="inferred from homology"/>
<evidence type="ECO:0000256" key="5">
    <source>
        <dbReference type="HAMAP-Rule" id="MF_00182"/>
    </source>
</evidence>
<dbReference type="OrthoDB" id="9802815at2"/>
<evidence type="ECO:0000256" key="2">
    <source>
        <dbReference type="ARBA" id="ARBA00012261"/>
    </source>
</evidence>
<evidence type="ECO:0000313" key="9">
    <source>
        <dbReference type="Proteomes" id="UP000005947"/>
    </source>
</evidence>
<evidence type="ECO:0000313" key="8">
    <source>
        <dbReference type="EMBL" id="EGF22857.1"/>
    </source>
</evidence>
<dbReference type="InterPro" id="IPR011034">
    <property type="entry name" value="Formyl_transferase-like_C_sf"/>
</dbReference>
<comment type="function">
    <text evidence="5">Attaches a formyl group to the free amino group of methionyl-tRNA(fMet). The formyl group appears to play a dual role in the initiator identity of N-formylmethionyl-tRNA by promoting its recognition by IF2 and preventing the misappropriation of this tRNA by the elongation apparatus.</text>
</comment>
<dbReference type="Gene3D" id="3.40.50.12230">
    <property type="match status" value="1"/>
</dbReference>
<keyword evidence="4 5" id="KW-0648">Protein biosynthesis</keyword>
<evidence type="ECO:0000256" key="1">
    <source>
        <dbReference type="ARBA" id="ARBA00010699"/>
    </source>
</evidence>
<dbReference type="PANTHER" id="PTHR11138">
    <property type="entry name" value="METHIONYL-TRNA FORMYLTRANSFERASE"/>
    <property type="match status" value="1"/>
</dbReference>
<dbReference type="EC" id="2.1.2.9" evidence="2 5"/>
<dbReference type="SUPFAM" id="SSF50486">
    <property type="entry name" value="FMT C-terminal domain-like"/>
    <property type="match status" value="1"/>
</dbReference>
<name>F1T6G3_9ACTN</name>
<comment type="catalytic activity">
    <reaction evidence="5">
        <text>L-methionyl-tRNA(fMet) + (6R)-10-formyltetrahydrofolate = N-formyl-L-methionyl-tRNA(fMet) + (6S)-5,6,7,8-tetrahydrofolate + H(+)</text>
        <dbReference type="Rhea" id="RHEA:24380"/>
        <dbReference type="Rhea" id="RHEA-COMP:9952"/>
        <dbReference type="Rhea" id="RHEA-COMP:9953"/>
        <dbReference type="ChEBI" id="CHEBI:15378"/>
        <dbReference type="ChEBI" id="CHEBI:57453"/>
        <dbReference type="ChEBI" id="CHEBI:78530"/>
        <dbReference type="ChEBI" id="CHEBI:78844"/>
        <dbReference type="ChEBI" id="CHEBI:195366"/>
        <dbReference type="EC" id="2.1.2.9"/>
    </reaction>
</comment>
<dbReference type="eggNOG" id="COG0223">
    <property type="taxonomic scope" value="Bacteria"/>
</dbReference>
<dbReference type="HAMAP" id="MF_00182">
    <property type="entry name" value="Formyl_trans"/>
    <property type="match status" value="1"/>
</dbReference>
<feature type="binding site" evidence="5">
    <location>
        <begin position="107"/>
        <end position="110"/>
    </location>
    <ligand>
        <name>(6S)-5,6,7,8-tetrahydrofolate</name>
        <dbReference type="ChEBI" id="CHEBI:57453"/>
    </ligand>
</feature>
<dbReference type="CDD" id="cd08646">
    <property type="entry name" value="FMT_core_Met-tRNA-FMT_N"/>
    <property type="match status" value="1"/>
</dbReference>
<dbReference type="Proteomes" id="UP000005947">
    <property type="component" value="Unassembled WGS sequence"/>
</dbReference>
<dbReference type="SUPFAM" id="SSF53328">
    <property type="entry name" value="Formyltransferase"/>
    <property type="match status" value="1"/>
</dbReference>